<accession>A0A4Y8WWP4</accession>
<name>A0A4Y8WWP4_9MICC</name>
<keyword evidence="2" id="KW-1185">Reference proteome</keyword>
<evidence type="ECO:0008006" key="3">
    <source>
        <dbReference type="Google" id="ProtNLM"/>
    </source>
</evidence>
<dbReference type="Proteomes" id="UP000560081">
    <property type="component" value="Unassembled WGS sequence"/>
</dbReference>
<dbReference type="AlphaFoldDB" id="A0A4Y8WWP4"/>
<evidence type="ECO:0000313" key="2">
    <source>
        <dbReference type="Proteomes" id="UP000560081"/>
    </source>
</evidence>
<proteinExistence type="predicted"/>
<dbReference type="EMBL" id="JACHMC010000001">
    <property type="protein sequence ID" value="MBB4883586.1"/>
    <property type="molecule type" value="Genomic_DNA"/>
</dbReference>
<dbReference type="RefSeq" id="WP_135030719.1">
    <property type="nucleotide sequence ID" value="NZ_BMLA01000014.1"/>
</dbReference>
<dbReference type="OrthoDB" id="4328740at2"/>
<organism evidence="1 2">
    <name type="scientific">Micrococcus flavus</name>
    <dbReference type="NCBI Taxonomy" id="384602"/>
    <lineage>
        <taxon>Bacteria</taxon>
        <taxon>Bacillati</taxon>
        <taxon>Actinomycetota</taxon>
        <taxon>Actinomycetes</taxon>
        <taxon>Micrococcales</taxon>
        <taxon>Micrococcaceae</taxon>
        <taxon>Micrococcus</taxon>
    </lineage>
</organism>
<reference evidence="1 2" key="1">
    <citation type="submission" date="2020-08" db="EMBL/GenBank/DDBJ databases">
        <title>Sequencing the genomes of 1000 actinobacteria strains.</title>
        <authorList>
            <person name="Klenk H.-P."/>
        </authorList>
    </citation>
    <scope>NUCLEOTIDE SEQUENCE [LARGE SCALE GENOMIC DNA]</scope>
    <source>
        <strain evidence="1 2">DSM 19079</strain>
    </source>
</reference>
<protein>
    <recommendedName>
        <fullName evidence="3">Anti-sigma factor</fullName>
    </recommendedName>
</protein>
<comment type="caution">
    <text evidence="1">The sequence shown here is derived from an EMBL/GenBank/DDBJ whole genome shotgun (WGS) entry which is preliminary data.</text>
</comment>
<evidence type="ECO:0000313" key="1">
    <source>
        <dbReference type="EMBL" id="MBB4883586.1"/>
    </source>
</evidence>
<sequence>MSEHPPQQGRLAEDQVADLAVRLHRDHAVRGLSGPAPVPDDVAVGLDARSLEELHGTLRVLAALADPAPDLVAPPAGLWDRIVADLDTPERADAAPDAVVASTARTDGRDDVVVPLTESRAARAAARTERTRWWPVAAAAAAGLVVGGLGVGMALSGSEGGTDGAPVAQPTPTEELLGDARLDPVAQGGTLARAEMRRESDGEMRLAVHVPTVPDAEDGYLEVWLRDEAASRMISLGTVTSEDAVLTVPEGVQLGEYPVVDVSHEHFDGDPTHSGTSLWVGEMVRRS</sequence>
<gene>
    <name evidence="1" type="ORF">BJ976_001937</name>
</gene>